<feature type="domain" description="Nudix hydrolase" evidence="4">
    <location>
        <begin position="28"/>
        <end position="154"/>
    </location>
</feature>
<name>K9ZW63_DEIPD</name>
<proteinExistence type="inferred from homology"/>
<organism evidence="5 6">
    <name type="scientific">Deinococcus peraridilitoris (strain DSM 19664 / LMG 22246 / CIP 109416 / KR-200)</name>
    <dbReference type="NCBI Taxonomy" id="937777"/>
    <lineage>
        <taxon>Bacteria</taxon>
        <taxon>Thermotogati</taxon>
        <taxon>Deinococcota</taxon>
        <taxon>Deinococci</taxon>
        <taxon>Deinococcales</taxon>
        <taxon>Deinococcaceae</taxon>
        <taxon>Deinococcus</taxon>
    </lineage>
</organism>
<dbReference type="GO" id="GO:0006753">
    <property type="term" value="P:nucleoside phosphate metabolic process"/>
    <property type="evidence" value="ECO:0007669"/>
    <property type="project" value="TreeGrafter"/>
</dbReference>
<dbReference type="PANTHER" id="PTHR11839">
    <property type="entry name" value="UDP/ADP-SUGAR PYROPHOSPHATASE"/>
    <property type="match status" value="1"/>
</dbReference>
<dbReference type="OrthoDB" id="9806150at2"/>
<keyword evidence="2 3" id="KW-0378">Hydrolase</keyword>
<dbReference type="HOGENOM" id="CLU_062658_5_1_0"/>
<dbReference type="InterPro" id="IPR020476">
    <property type="entry name" value="Nudix_hydrolase"/>
</dbReference>
<reference evidence="6" key="1">
    <citation type="submission" date="2012-03" db="EMBL/GenBank/DDBJ databases">
        <title>Complete sequence of chromosome of Deinococcus peraridilitoris DSM 19664.</title>
        <authorList>
            <person name="Lucas S."/>
            <person name="Copeland A."/>
            <person name="Lapidus A."/>
            <person name="Glavina del Rio T."/>
            <person name="Dalin E."/>
            <person name="Tice H."/>
            <person name="Bruce D."/>
            <person name="Goodwin L."/>
            <person name="Pitluck S."/>
            <person name="Peters L."/>
            <person name="Mikhailova N."/>
            <person name="Lu M."/>
            <person name="Kyrpides N."/>
            <person name="Mavromatis K."/>
            <person name="Ivanova N."/>
            <person name="Brettin T."/>
            <person name="Detter J.C."/>
            <person name="Han C."/>
            <person name="Larimer F."/>
            <person name="Land M."/>
            <person name="Hauser L."/>
            <person name="Markowitz V."/>
            <person name="Cheng J.-F."/>
            <person name="Hugenholtz P."/>
            <person name="Woyke T."/>
            <person name="Wu D."/>
            <person name="Pukall R."/>
            <person name="Steenblock K."/>
            <person name="Brambilla E."/>
            <person name="Klenk H.-P."/>
            <person name="Eisen J.A."/>
        </authorList>
    </citation>
    <scope>NUCLEOTIDE SEQUENCE [LARGE SCALE GENOMIC DNA]</scope>
    <source>
        <strain evidence="6">DSM 19664 / LMG 22246 / CIP 109416 / KR-200</strain>
    </source>
</reference>
<evidence type="ECO:0000256" key="1">
    <source>
        <dbReference type="ARBA" id="ARBA00001946"/>
    </source>
</evidence>
<dbReference type="Gene3D" id="3.90.79.10">
    <property type="entry name" value="Nucleoside Triphosphate Pyrophosphohydrolase"/>
    <property type="match status" value="1"/>
</dbReference>
<dbReference type="Proteomes" id="UP000010467">
    <property type="component" value="Chromosome"/>
</dbReference>
<dbReference type="KEGG" id="dpd:Deipe_0203"/>
<dbReference type="PROSITE" id="PS00893">
    <property type="entry name" value="NUDIX_BOX"/>
    <property type="match status" value="1"/>
</dbReference>
<evidence type="ECO:0000259" key="4">
    <source>
        <dbReference type="PROSITE" id="PS51462"/>
    </source>
</evidence>
<dbReference type="InterPro" id="IPR015797">
    <property type="entry name" value="NUDIX_hydrolase-like_dom_sf"/>
</dbReference>
<comment type="similarity">
    <text evidence="3">Belongs to the Nudix hydrolase family.</text>
</comment>
<evidence type="ECO:0000256" key="3">
    <source>
        <dbReference type="RuleBase" id="RU003476"/>
    </source>
</evidence>
<sequence>MSQDQTQTIYQGKIVSLEVQEGKWEVVRHAHAVAILALRNGKMLCVRQLRRAVGAHTLEVPAGLIDDGETPEDAANRELSEETNLQGDMTLLTRFYSSPGFCDELLYVFLAENLRDAPGTPDEDEDLTIEWHDPHDVLSALRDGRELGSASTIAATLFAVQHLQQSQEQRRA</sequence>
<evidence type="ECO:0000313" key="6">
    <source>
        <dbReference type="Proteomes" id="UP000010467"/>
    </source>
</evidence>
<dbReference type="PRINTS" id="PR00502">
    <property type="entry name" value="NUDIXFAMILY"/>
</dbReference>
<dbReference type="GO" id="GO:0016462">
    <property type="term" value="F:pyrophosphatase activity"/>
    <property type="evidence" value="ECO:0007669"/>
    <property type="project" value="UniProtKB-ARBA"/>
</dbReference>
<dbReference type="PROSITE" id="PS51462">
    <property type="entry name" value="NUDIX"/>
    <property type="match status" value="1"/>
</dbReference>
<protein>
    <submittedName>
        <fullName evidence="5">ADP-ribose pyrophosphatase</fullName>
    </submittedName>
</protein>
<dbReference type="eggNOG" id="COG0494">
    <property type="taxonomic scope" value="Bacteria"/>
</dbReference>
<dbReference type="InterPro" id="IPR020084">
    <property type="entry name" value="NUDIX_hydrolase_CS"/>
</dbReference>
<dbReference type="InterPro" id="IPR000086">
    <property type="entry name" value="NUDIX_hydrolase_dom"/>
</dbReference>
<gene>
    <name evidence="5" type="ordered locus">Deipe_0203</name>
</gene>
<dbReference type="EMBL" id="CP003382">
    <property type="protein sequence ID" value="AFZ65806.1"/>
    <property type="molecule type" value="Genomic_DNA"/>
</dbReference>
<keyword evidence="6" id="KW-1185">Reference proteome</keyword>
<dbReference type="PATRIC" id="fig|937777.3.peg.211"/>
<comment type="cofactor">
    <cofactor evidence="1">
        <name>Mg(2+)</name>
        <dbReference type="ChEBI" id="CHEBI:18420"/>
    </cofactor>
</comment>
<dbReference type="Pfam" id="PF00293">
    <property type="entry name" value="NUDIX"/>
    <property type="match status" value="1"/>
</dbReference>
<dbReference type="AlphaFoldDB" id="K9ZW63"/>
<dbReference type="GO" id="GO:0005829">
    <property type="term" value="C:cytosol"/>
    <property type="evidence" value="ECO:0007669"/>
    <property type="project" value="TreeGrafter"/>
</dbReference>
<dbReference type="STRING" id="937777.Deipe_0203"/>
<accession>K9ZW63</accession>
<dbReference type="RefSeq" id="WP_015234117.1">
    <property type="nucleotide sequence ID" value="NC_019793.1"/>
</dbReference>
<evidence type="ECO:0000256" key="2">
    <source>
        <dbReference type="ARBA" id="ARBA00022801"/>
    </source>
</evidence>
<dbReference type="PANTHER" id="PTHR11839:SF18">
    <property type="entry name" value="NUDIX HYDROLASE DOMAIN-CONTAINING PROTEIN"/>
    <property type="match status" value="1"/>
</dbReference>
<evidence type="ECO:0000313" key="5">
    <source>
        <dbReference type="EMBL" id="AFZ65806.1"/>
    </source>
</evidence>
<dbReference type="SUPFAM" id="SSF55811">
    <property type="entry name" value="Nudix"/>
    <property type="match status" value="1"/>
</dbReference>
<dbReference type="GO" id="GO:0019693">
    <property type="term" value="P:ribose phosphate metabolic process"/>
    <property type="evidence" value="ECO:0007669"/>
    <property type="project" value="TreeGrafter"/>
</dbReference>
<dbReference type="CDD" id="cd24160">
    <property type="entry name" value="NUDIX_ADPRase"/>
    <property type="match status" value="1"/>
</dbReference>